<feature type="compositionally biased region" description="Polar residues" evidence="1">
    <location>
        <begin position="105"/>
        <end position="114"/>
    </location>
</feature>
<gene>
    <name evidence="2" type="ORF">JWS04_05200</name>
</gene>
<organism evidence="2 3">
    <name type="scientific">Bradyrhizobium vignae</name>
    <dbReference type="NCBI Taxonomy" id="1549949"/>
    <lineage>
        <taxon>Bacteria</taxon>
        <taxon>Pseudomonadati</taxon>
        <taxon>Pseudomonadota</taxon>
        <taxon>Alphaproteobacteria</taxon>
        <taxon>Hyphomicrobiales</taxon>
        <taxon>Nitrobacteraceae</taxon>
        <taxon>Bradyrhizobium</taxon>
    </lineage>
</organism>
<comment type="caution">
    <text evidence="2">The sequence shown here is derived from an EMBL/GenBank/DDBJ whole genome shotgun (WGS) entry which is preliminary data.</text>
</comment>
<dbReference type="RefSeq" id="WP_209294505.1">
    <property type="nucleotide sequence ID" value="NZ_JAGIKT010000007.1"/>
</dbReference>
<dbReference type="EMBL" id="JAGIKT010000007">
    <property type="protein sequence ID" value="MBP0110492.1"/>
    <property type="molecule type" value="Genomic_DNA"/>
</dbReference>
<name>A0ABS3ZQQ8_9BRAD</name>
<evidence type="ECO:0000313" key="2">
    <source>
        <dbReference type="EMBL" id="MBP0110492.1"/>
    </source>
</evidence>
<evidence type="ECO:0000313" key="3">
    <source>
        <dbReference type="Proteomes" id="UP000669317"/>
    </source>
</evidence>
<proteinExistence type="predicted"/>
<protein>
    <submittedName>
        <fullName evidence="2">Uncharacterized protein</fullName>
    </submittedName>
</protein>
<evidence type="ECO:0000256" key="1">
    <source>
        <dbReference type="SAM" id="MobiDB-lite"/>
    </source>
</evidence>
<dbReference type="Proteomes" id="UP000669317">
    <property type="component" value="Unassembled WGS sequence"/>
</dbReference>
<accession>A0ABS3ZQQ8</accession>
<keyword evidence="3" id="KW-1185">Reference proteome</keyword>
<reference evidence="2 3" key="1">
    <citation type="submission" date="2021-03" db="EMBL/GenBank/DDBJ databases">
        <title>Genome Sequence of Bradyrhizobium vignae strain ISRA400.</title>
        <authorList>
            <person name="Tisa L.S."/>
            <person name="Svistoonoff S."/>
            <person name="Hocher V."/>
            <person name="Fall S."/>
            <person name="Zaiya A."/>
            <person name="Naing D."/>
            <person name="Niang N."/>
            <person name="Diouf A."/>
            <person name="Dasylva M.C."/>
            <person name="Toure O."/>
            <person name="Gueye M."/>
            <person name="Gully D."/>
            <person name="Tisseyre P."/>
            <person name="Simpson S."/>
            <person name="Morris K."/>
            <person name="Thomas W.K."/>
        </authorList>
    </citation>
    <scope>NUCLEOTIDE SEQUENCE [LARGE SCALE GENOMIC DNA]</scope>
    <source>
        <strain evidence="2 3">ISRA400</strain>
    </source>
</reference>
<feature type="region of interest" description="Disordered" evidence="1">
    <location>
        <begin position="90"/>
        <end position="114"/>
    </location>
</feature>
<sequence>MAGAATARACAAQYFTMTLQANADRAGNSRHRDFRKPESVLIARQLTYAFPSMRVSRTEHGTVCYREGGHQEVRLDGERDHKPIETDELAVANSRPGSKVAPSTIVLSSSPGVK</sequence>